<dbReference type="GeneID" id="20810129"/>
<accession>W4GG32</accession>
<gene>
    <name evidence="1" type="ORF">H257_08133</name>
</gene>
<dbReference type="EMBL" id="KI913130">
    <property type="protein sequence ID" value="ETV78642.1"/>
    <property type="molecule type" value="Genomic_DNA"/>
</dbReference>
<dbReference type="AlphaFoldDB" id="W4GG32"/>
<dbReference type="VEuPathDB" id="FungiDB:H257_08133"/>
<dbReference type="RefSeq" id="XP_009832223.1">
    <property type="nucleotide sequence ID" value="XM_009833921.1"/>
</dbReference>
<name>W4GG32_APHAT</name>
<evidence type="ECO:0000313" key="1">
    <source>
        <dbReference type="EMBL" id="ETV78642.1"/>
    </source>
</evidence>
<protein>
    <submittedName>
        <fullName evidence="1">Uncharacterized protein</fullName>
    </submittedName>
</protein>
<reference evidence="1" key="1">
    <citation type="submission" date="2013-12" db="EMBL/GenBank/DDBJ databases">
        <title>The Genome Sequence of Aphanomyces astaci APO3.</title>
        <authorList>
            <consortium name="The Broad Institute Genomics Platform"/>
            <person name="Russ C."/>
            <person name="Tyler B."/>
            <person name="van West P."/>
            <person name="Dieguez-Uribeondo J."/>
            <person name="Young S.K."/>
            <person name="Zeng Q."/>
            <person name="Gargeya S."/>
            <person name="Fitzgerald M."/>
            <person name="Abouelleil A."/>
            <person name="Alvarado L."/>
            <person name="Chapman S.B."/>
            <person name="Gainer-Dewar J."/>
            <person name="Goldberg J."/>
            <person name="Griggs A."/>
            <person name="Gujja S."/>
            <person name="Hansen M."/>
            <person name="Howarth C."/>
            <person name="Imamovic A."/>
            <person name="Ireland A."/>
            <person name="Larimer J."/>
            <person name="McCowan C."/>
            <person name="Murphy C."/>
            <person name="Pearson M."/>
            <person name="Poon T.W."/>
            <person name="Priest M."/>
            <person name="Roberts A."/>
            <person name="Saif S."/>
            <person name="Shea T."/>
            <person name="Sykes S."/>
            <person name="Wortman J."/>
            <person name="Nusbaum C."/>
            <person name="Birren B."/>
        </authorList>
    </citation>
    <scope>NUCLEOTIDE SEQUENCE [LARGE SCALE GENOMIC DNA]</scope>
    <source>
        <strain evidence="1">APO3</strain>
    </source>
</reference>
<feature type="non-terminal residue" evidence="1">
    <location>
        <position position="1"/>
    </location>
</feature>
<proteinExistence type="predicted"/>
<sequence>IDSWLWYSKLLGDSAVVSTAKAWSASLSTTCGTFGSAARSSTRRHGCACTTAKCSPCSSTTVAPDLLPLGPPWTHPPVCRRYCGLRVHAPVLHLSVADPWPGRPISSPPRDQRFPQSRLRRALALTCLADLQVLHSTAANPTQ</sequence>
<organism evidence="1">
    <name type="scientific">Aphanomyces astaci</name>
    <name type="common">Crayfish plague agent</name>
    <dbReference type="NCBI Taxonomy" id="112090"/>
    <lineage>
        <taxon>Eukaryota</taxon>
        <taxon>Sar</taxon>
        <taxon>Stramenopiles</taxon>
        <taxon>Oomycota</taxon>
        <taxon>Saprolegniomycetes</taxon>
        <taxon>Saprolegniales</taxon>
        <taxon>Verrucalvaceae</taxon>
        <taxon>Aphanomyces</taxon>
    </lineage>
</organism>